<accession>A0A7W4W3I2</accession>
<reference evidence="2 3" key="1">
    <citation type="submission" date="2020-08" db="EMBL/GenBank/DDBJ databases">
        <title>Genomic Encyclopedia of Type Strains, Phase III (KMG-III): the genomes of soil and plant-associated and newly described type strains.</title>
        <authorList>
            <person name="Whitman W."/>
        </authorList>
    </citation>
    <scope>NUCLEOTIDE SEQUENCE [LARGE SCALE GENOMIC DNA]</scope>
    <source>
        <strain evidence="2 3">CECT 8654</strain>
    </source>
</reference>
<sequence>MLNISIRYIASCLLLFASPLILGDVLIDRSIIDVTAGEARRSDFHVLNQGSTDSEVSIELYRVLNPGLPNEERVSPENPRDMGLLATPRQFTLAAGERRKVRLSFLHLPTETDAIYRILVKPSANKGTSSKASQISVVFNYELLLILRPPSKEARYLVSSTDQALTFTHTGNSNFLLYAGRECPNESNEEQCQPIPAKRLYAGASHSFPLQPDTRYVNFLYKDDGEARLIEFCGQPLKSCTVKASR</sequence>
<gene>
    <name evidence="2" type="ORF">FHR99_000886</name>
</gene>
<protein>
    <submittedName>
        <fullName evidence="2">P pilus assembly chaperone PapD</fullName>
    </submittedName>
</protein>
<dbReference type="Proteomes" id="UP000537130">
    <property type="component" value="Unassembled WGS sequence"/>
</dbReference>
<dbReference type="RefSeq" id="WP_183409333.1">
    <property type="nucleotide sequence ID" value="NZ_JACHWY010000001.1"/>
</dbReference>
<proteinExistence type="predicted"/>
<evidence type="ECO:0000313" key="3">
    <source>
        <dbReference type="Proteomes" id="UP000537130"/>
    </source>
</evidence>
<dbReference type="Gene3D" id="2.60.40.10">
    <property type="entry name" value="Immunoglobulins"/>
    <property type="match status" value="1"/>
</dbReference>
<dbReference type="EMBL" id="JACHWY010000001">
    <property type="protein sequence ID" value="MBB3046650.1"/>
    <property type="molecule type" value="Genomic_DNA"/>
</dbReference>
<organism evidence="2 3">
    <name type="scientific">Litorivivens lipolytica</name>
    <dbReference type="NCBI Taxonomy" id="1524264"/>
    <lineage>
        <taxon>Bacteria</taxon>
        <taxon>Pseudomonadati</taxon>
        <taxon>Pseudomonadota</taxon>
        <taxon>Gammaproteobacteria</taxon>
        <taxon>Litorivivens</taxon>
    </lineage>
</organism>
<dbReference type="SUPFAM" id="SSF49354">
    <property type="entry name" value="PapD-like"/>
    <property type="match status" value="1"/>
</dbReference>
<name>A0A7W4W3I2_9GAMM</name>
<dbReference type="InterPro" id="IPR008962">
    <property type="entry name" value="PapD-like_sf"/>
</dbReference>
<evidence type="ECO:0000313" key="2">
    <source>
        <dbReference type="EMBL" id="MBB3046650.1"/>
    </source>
</evidence>
<keyword evidence="3" id="KW-1185">Reference proteome</keyword>
<feature type="domain" description="Pili assembly chaperone N-terminal" evidence="1">
    <location>
        <begin position="38"/>
        <end position="150"/>
    </location>
</feature>
<evidence type="ECO:0000259" key="1">
    <source>
        <dbReference type="Pfam" id="PF00345"/>
    </source>
</evidence>
<comment type="caution">
    <text evidence="2">The sequence shown here is derived from an EMBL/GenBank/DDBJ whole genome shotgun (WGS) entry which is preliminary data.</text>
</comment>
<dbReference type="GO" id="GO:0071555">
    <property type="term" value="P:cell wall organization"/>
    <property type="evidence" value="ECO:0007669"/>
    <property type="project" value="InterPro"/>
</dbReference>
<dbReference type="InterPro" id="IPR016147">
    <property type="entry name" value="Pili_assmbl_chaperone_N"/>
</dbReference>
<dbReference type="AlphaFoldDB" id="A0A7W4W3I2"/>
<dbReference type="GO" id="GO:0030288">
    <property type="term" value="C:outer membrane-bounded periplasmic space"/>
    <property type="evidence" value="ECO:0007669"/>
    <property type="project" value="InterPro"/>
</dbReference>
<dbReference type="InterPro" id="IPR013783">
    <property type="entry name" value="Ig-like_fold"/>
</dbReference>
<dbReference type="Pfam" id="PF00345">
    <property type="entry name" value="PapD_N"/>
    <property type="match status" value="1"/>
</dbReference>